<evidence type="ECO:0000259" key="2">
    <source>
        <dbReference type="PROSITE" id="PS50104"/>
    </source>
</evidence>
<organism evidence="3 4">
    <name type="scientific">Tagetes erecta</name>
    <name type="common">African marigold</name>
    <dbReference type="NCBI Taxonomy" id="13708"/>
    <lineage>
        <taxon>Eukaryota</taxon>
        <taxon>Viridiplantae</taxon>
        <taxon>Streptophyta</taxon>
        <taxon>Embryophyta</taxon>
        <taxon>Tracheophyta</taxon>
        <taxon>Spermatophyta</taxon>
        <taxon>Magnoliopsida</taxon>
        <taxon>eudicotyledons</taxon>
        <taxon>Gunneridae</taxon>
        <taxon>Pentapetalae</taxon>
        <taxon>asterids</taxon>
        <taxon>campanulids</taxon>
        <taxon>Asterales</taxon>
        <taxon>Asteraceae</taxon>
        <taxon>Asteroideae</taxon>
        <taxon>Heliantheae alliance</taxon>
        <taxon>Tageteae</taxon>
        <taxon>Tagetes</taxon>
    </lineage>
</organism>
<dbReference type="InterPro" id="IPR035897">
    <property type="entry name" value="Toll_tir_struct_dom_sf"/>
</dbReference>
<evidence type="ECO:0000313" key="3">
    <source>
        <dbReference type="EMBL" id="KAK1413489.1"/>
    </source>
</evidence>
<dbReference type="FunFam" id="3.40.50.10140:FF:000007">
    <property type="entry name" value="Disease resistance protein (TIR-NBS-LRR class)"/>
    <property type="match status" value="1"/>
</dbReference>
<evidence type="ECO:0000256" key="1">
    <source>
        <dbReference type="ARBA" id="ARBA00023027"/>
    </source>
</evidence>
<proteinExistence type="predicted"/>
<dbReference type="GO" id="GO:0007165">
    <property type="term" value="P:signal transduction"/>
    <property type="evidence" value="ECO:0007669"/>
    <property type="project" value="InterPro"/>
</dbReference>
<dbReference type="EMBL" id="JAUHHV010000009">
    <property type="protein sequence ID" value="KAK1413489.1"/>
    <property type="molecule type" value="Genomic_DNA"/>
</dbReference>
<dbReference type="PANTHER" id="PTHR32009:SF133">
    <property type="entry name" value="TIR DOMAIN-CONTAINING PROTEIN"/>
    <property type="match status" value="1"/>
</dbReference>
<protein>
    <recommendedName>
        <fullName evidence="2">TIR domain-containing protein</fullName>
    </recommendedName>
</protein>
<dbReference type="SUPFAM" id="SSF52200">
    <property type="entry name" value="Toll/Interleukin receptor TIR domain"/>
    <property type="match status" value="1"/>
</dbReference>
<dbReference type="PROSITE" id="PS50104">
    <property type="entry name" value="TIR"/>
    <property type="match status" value="1"/>
</dbReference>
<dbReference type="Gene3D" id="3.40.50.10140">
    <property type="entry name" value="Toll/interleukin-1 receptor homology (TIR) domain"/>
    <property type="match status" value="1"/>
</dbReference>
<keyword evidence="1" id="KW-0520">NAD</keyword>
<feature type="domain" description="TIR" evidence="2">
    <location>
        <begin position="10"/>
        <end position="174"/>
    </location>
</feature>
<reference evidence="3" key="1">
    <citation type="journal article" date="2023" name="bioRxiv">
        <title>Improved chromosome-level genome assembly for marigold (Tagetes erecta).</title>
        <authorList>
            <person name="Jiang F."/>
            <person name="Yuan L."/>
            <person name="Wang S."/>
            <person name="Wang H."/>
            <person name="Xu D."/>
            <person name="Wang A."/>
            <person name="Fan W."/>
        </authorList>
    </citation>
    <scope>NUCLEOTIDE SEQUENCE</scope>
    <source>
        <strain evidence="3">WSJ</strain>
        <tissue evidence="3">Leaf</tissue>
    </source>
</reference>
<dbReference type="Proteomes" id="UP001229421">
    <property type="component" value="Unassembled WGS sequence"/>
</dbReference>
<name>A0AAD8K0P0_TARER</name>
<accession>A0AAD8K0P0</accession>
<gene>
    <name evidence="3" type="ORF">QVD17_35263</name>
</gene>
<dbReference type="PANTHER" id="PTHR32009">
    <property type="entry name" value="TMV RESISTANCE PROTEIN N-LIKE"/>
    <property type="match status" value="1"/>
</dbReference>
<dbReference type="SMART" id="SM00255">
    <property type="entry name" value="TIR"/>
    <property type="match status" value="1"/>
</dbReference>
<dbReference type="AlphaFoldDB" id="A0AAD8K0P0"/>
<comment type="caution">
    <text evidence="3">The sequence shown here is derived from an EMBL/GenBank/DDBJ whole genome shotgun (WGS) entry which is preliminary data.</text>
</comment>
<sequence>MVILTEASSSNFDVFLSFRGVDTRLGFVDHLHNALLDANLNTFLDDAEIDNGDDLRPELERAIKASRASIIVLSTNYASSTWCLDELVLILTVVMILEQRLASGQLVIPIFYHVEPTHVKKQEGSFGVAMAEHRHKMQAEANAAKKSKWAKKIDRWSNALTQVAQLKGKDAKGR</sequence>
<keyword evidence="4" id="KW-1185">Reference proteome</keyword>
<evidence type="ECO:0000313" key="4">
    <source>
        <dbReference type="Proteomes" id="UP001229421"/>
    </source>
</evidence>
<dbReference type="Pfam" id="PF01582">
    <property type="entry name" value="TIR"/>
    <property type="match status" value="1"/>
</dbReference>
<dbReference type="InterPro" id="IPR000157">
    <property type="entry name" value="TIR_dom"/>
</dbReference>